<dbReference type="PANTHER" id="PTHR35568">
    <property type="entry name" value="TRANSCRIPTIONAL REGULATOR DAUR"/>
    <property type="match status" value="1"/>
</dbReference>
<evidence type="ECO:0000313" key="3">
    <source>
        <dbReference type="EMBL" id="MSA89080.1"/>
    </source>
</evidence>
<dbReference type="Proteomes" id="UP000480929">
    <property type="component" value="Unassembled WGS sequence"/>
</dbReference>
<organism evidence="3 5">
    <name type="scientific">Holdemania massiliensis</name>
    <dbReference type="NCBI Taxonomy" id="1468449"/>
    <lineage>
        <taxon>Bacteria</taxon>
        <taxon>Bacillati</taxon>
        <taxon>Bacillota</taxon>
        <taxon>Erysipelotrichia</taxon>
        <taxon>Erysipelotrichales</taxon>
        <taxon>Erysipelotrichaceae</taxon>
        <taxon>Holdemania</taxon>
    </lineage>
</organism>
<dbReference type="AlphaFoldDB" id="A0A6N7S628"/>
<dbReference type="GeneID" id="42457148"/>
<dbReference type="Pfam" id="PF13309">
    <property type="entry name" value="HTH_22"/>
    <property type="match status" value="1"/>
</dbReference>
<feature type="domain" description="Transcriptional regulator DauR-like HTH" evidence="2">
    <location>
        <begin position="148"/>
        <end position="209"/>
    </location>
</feature>
<dbReference type="InterPro" id="IPR013559">
    <property type="entry name" value="YheO"/>
</dbReference>
<evidence type="ECO:0000313" key="4">
    <source>
        <dbReference type="EMBL" id="MSC32918.1"/>
    </source>
</evidence>
<dbReference type="Proteomes" id="UP000433575">
    <property type="component" value="Unassembled WGS sequence"/>
</dbReference>
<protein>
    <submittedName>
        <fullName evidence="3">Transcriptional regulator</fullName>
    </submittedName>
</protein>
<name>A0A6N7S628_9FIRM</name>
<dbReference type="Pfam" id="PF08348">
    <property type="entry name" value="PAS_6"/>
    <property type="match status" value="1"/>
</dbReference>
<evidence type="ECO:0000259" key="2">
    <source>
        <dbReference type="Pfam" id="PF13309"/>
    </source>
</evidence>
<gene>
    <name evidence="4" type="ORF">GKD88_07270</name>
    <name evidence="3" type="ORF">GKE08_07055</name>
</gene>
<dbReference type="EMBL" id="WKPJ01000008">
    <property type="protein sequence ID" value="MSA89080.1"/>
    <property type="molecule type" value="Genomic_DNA"/>
</dbReference>
<dbReference type="InterPro" id="IPR039446">
    <property type="entry name" value="DauR-like"/>
</dbReference>
<feature type="domain" description="YheO-like" evidence="1">
    <location>
        <begin position="11"/>
        <end position="120"/>
    </location>
</feature>
<evidence type="ECO:0000313" key="5">
    <source>
        <dbReference type="Proteomes" id="UP000433575"/>
    </source>
</evidence>
<sequence length="218" mass="24895">MNSIEEQRLLFSQIMDLLEHHFGPQCEIVLHDNTKDYAHTIIDIRNGQISGRQIGDGGGAWGLEVLSSEQTESHRYNKVMVTDDGRIIRNSSIFFQNEQGQNIGSLCLNTDITPLVEAQKKLDSFTLLPQEENNGGKEPFTNDVNQILELLLQECRKHMDKPAKDMNKEEKMEIVRFLDHKGAFLITKSGDKICSFLDISKFTLYSYLDTIRKEGTDE</sequence>
<dbReference type="EMBL" id="WKPI01000009">
    <property type="protein sequence ID" value="MSC32918.1"/>
    <property type="molecule type" value="Genomic_DNA"/>
</dbReference>
<proteinExistence type="predicted"/>
<dbReference type="PANTHER" id="PTHR35568:SF1">
    <property type="entry name" value="TRANSCRIPTIONAL REGULATOR DAUR"/>
    <property type="match status" value="1"/>
</dbReference>
<evidence type="ECO:0000313" key="6">
    <source>
        <dbReference type="Proteomes" id="UP000480929"/>
    </source>
</evidence>
<evidence type="ECO:0000259" key="1">
    <source>
        <dbReference type="Pfam" id="PF08348"/>
    </source>
</evidence>
<comment type="caution">
    <text evidence="3">The sequence shown here is derived from an EMBL/GenBank/DDBJ whole genome shotgun (WGS) entry which is preliminary data.</text>
</comment>
<accession>A0A6N7S628</accession>
<keyword evidence="6" id="KW-1185">Reference proteome</keyword>
<dbReference type="InterPro" id="IPR039445">
    <property type="entry name" value="DauR-like_HTH"/>
</dbReference>
<dbReference type="RefSeq" id="WP_020225347.1">
    <property type="nucleotide sequence ID" value="NZ_AP031450.1"/>
</dbReference>
<reference evidence="5 6" key="1">
    <citation type="journal article" date="2019" name="Nat. Med.">
        <title>A library of human gut bacterial isolates paired with longitudinal multiomics data enables mechanistic microbiome research.</title>
        <authorList>
            <person name="Poyet M."/>
            <person name="Groussin M."/>
            <person name="Gibbons S.M."/>
            <person name="Avila-Pacheco J."/>
            <person name="Jiang X."/>
            <person name="Kearney S.M."/>
            <person name="Perrotta A.R."/>
            <person name="Berdy B."/>
            <person name="Zhao S."/>
            <person name="Lieberman T.D."/>
            <person name="Swanson P.K."/>
            <person name="Smith M."/>
            <person name="Roesemann S."/>
            <person name="Alexander J.E."/>
            <person name="Rich S.A."/>
            <person name="Livny J."/>
            <person name="Vlamakis H."/>
            <person name="Clish C."/>
            <person name="Bullock K."/>
            <person name="Deik A."/>
            <person name="Scott J."/>
            <person name="Pierce K.A."/>
            <person name="Xavier R.J."/>
            <person name="Alm E.J."/>
        </authorList>
    </citation>
    <scope>NUCLEOTIDE SEQUENCE [LARGE SCALE GENOMIC DNA]</scope>
    <source>
        <strain evidence="3 5">BIOML-A4</strain>
        <strain evidence="4 6">BIOML-A5</strain>
    </source>
</reference>